<protein>
    <submittedName>
        <fullName evidence="1">Uncharacterized protein</fullName>
    </submittedName>
</protein>
<name>A0ABW3H0C1_9BACL</name>
<dbReference type="EMBL" id="JBHTJF010000043">
    <property type="protein sequence ID" value="MFD0944592.1"/>
    <property type="molecule type" value="Genomic_DNA"/>
</dbReference>
<keyword evidence="2" id="KW-1185">Reference proteome</keyword>
<accession>A0ABW3H0C1</accession>
<dbReference type="RefSeq" id="WP_381014237.1">
    <property type="nucleotide sequence ID" value="NZ_JBHTJF010000043.1"/>
</dbReference>
<evidence type="ECO:0000313" key="2">
    <source>
        <dbReference type="Proteomes" id="UP001596976"/>
    </source>
</evidence>
<reference evidence="2" key="1">
    <citation type="journal article" date="2019" name="Int. J. Syst. Evol. Microbiol.">
        <title>The Global Catalogue of Microorganisms (GCM) 10K type strain sequencing project: providing services to taxonomists for standard genome sequencing and annotation.</title>
        <authorList>
            <consortium name="The Broad Institute Genomics Platform"/>
            <consortium name="The Broad Institute Genome Sequencing Center for Infectious Disease"/>
            <person name="Wu L."/>
            <person name="Ma J."/>
        </authorList>
    </citation>
    <scope>NUCLEOTIDE SEQUENCE [LARGE SCALE GENOMIC DNA]</scope>
    <source>
        <strain evidence="2">CCUG 63563</strain>
    </source>
</reference>
<gene>
    <name evidence="1" type="ORF">ACFQ0V_12655</name>
</gene>
<sequence length="200" mass="24170">MNKLENYSTCFHPDLLAFIPGEREESFVLHGDKYYKTWHKPFCQLKYSLERYGMNYDLLVQQQREHLNRFPELHAHKDEKMYKQSITFTLGEQTYIFTPTEGRRSSQSIWFRADRVFRTLKYYYSPTLNMSLYEMRHPNMEKQNKIIRENREKDYRVGSLIIFDNGMKIATPTSYATLSHRNETARLYLAYQAERELFAQ</sequence>
<dbReference type="Proteomes" id="UP001596976">
    <property type="component" value="Unassembled WGS sequence"/>
</dbReference>
<evidence type="ECO:0000313" key="1">
    <source>
        <dbReference type="EMBL" id="MFD0944592.1"/>
    </source>
</evidence>
<proteinExistence type="predicted"/>
<organism evidence="1 2">
    <name type="scientific">Savagea faecisuis</name>
    <dbReference type="NCBI Taxonomy" id="1274803"/>
    <lineage>
        <taxon>Bacteria</taxon>
        <taxon>Bacillati</taxon>
        <taxon>Bacillota</taxon>
        <taxon>Bacilli</taxon>
        <taxon>Bacillales</taxon>
        <taxon>Caryophanaceae</taxon>
        <taxon>Savagea</taxon>
    </lineage>
</organism>
<comment type="caution">
    <text evidence="1">The sequence shown here is derived from an EMBL/GenBank/DDBJ whole genome shotgun (WGS) entry which is preliminary data.</text>
</comment>